<dbReference type="GO" id="GO:0006508">
    <property type="term" value="P:proteolysis"/>
    <property type="evidence" value="ECO:0007669"/>
    <property type="project" value="InterPro"/>
</dbReference>
<feature type="domain" description="Peptidase S1" evidence="1">
    <location>
        <begin position="4"/>
        <end position="54"/>
    </location>
</feature>
<dbReference type="EMBL" id="KN554051">
    <property type="protein sequence ID" value="KHJ89567.1"/>
    <property type="molecule type" value="Genomic_DNA"/>
</dbReference>
<evidence type="ECO:0000259" key="1">
    <source>
        <dbReference type="Pfam" id="PF00089"/>
    </source>
</evidence>
<evidence type="ECO:0000313" key="2">
    <source>
        <dbReference type="EMBL" id="KHJ89567.1"/>
    </source>
</evidence>
<organism evidence="2 3">
    <name type="scientific">Oesophagostomum dentatum</name>
    <name type="common">Nodular worm</name>
    <dbReference type="NCBI Taxonomy" id="61180"/>
    <lineage>
        <taxon>Eukaryota</taxon>
        <taxon>Metazoa</taxon>
        <taxon>Ecdysozoa</taxon>
        <taxon>Nematoda</taxon>
        <taxon>Chromadorea</taxon>
        <taxon>Rhabditida</taxon>
        <taxon>Rhabditina</taxon>
        <taxon>Rhabditomorpha</taxon>
        <taxon>Strongyloidea</taxon>
        <taxon>Strongylidae</taxon>
        <taxon>Oesophagostomum</taxon>
    </lineage>
</organism>
<accession>A0A0B1T1C2</accession>
<dbReference type="AlphaFoldDB" id="A0A0B1T1C2"/>
<dbReference type="Gene3D" id="2.40.10.10">
    <property type="entry name" value="Trypsin-like serine proteases"/>
    <property type="match status" value="1"/>
</dbReference>
<dbReference type="GO" id="GO:0004252">
    <property type="term" value="F:serine-type endopeptidase activity"/>
    <property type="evidence" value="ECO:0007669"/>
    <property type="project" value="InterPro"/>
</dbReference>
<sequence>MNFFQGDSGGPLFYSSDGIFTLLGITSSTSDACTKSSTGGESYFIDVRANLDWICDETGTDFFYKFTSLPGVMLERIQKKRKQKETNVP</sequence>
<dbReference type="SUPFAM" id="SSF50494">
    <property type="entry name" value="Trypsin-like serine proteases"/>
    <property type="match status" value="1"/>
</dbReference>
<protein>
    <recommendedName>
        <fullName evidence="1">Peptidase S1 domain-containing protein</fullName>
    </recommendedName>
</protein>
<dbReference type="InterPro" id="IPR043504">
    <property type="entry name" value="Peptidase_S1_PA_chymotrypsin"/>
</dbReference>
<reference evidence="2 3" key="1">
    <citation type="submission" date="2014-03" db="EMBL/GenBank/DDBJ databases">
        <title>Draft genome of the hookworm Oesophagostomum dentatum.</title>
        <authorList>
            <person name="Mitreva M."/>
        </authorList>
    </citation>
    <scope>NUCLEOTIDE SEQUENCE [LARGE SCALE GENOMIC DNA]</scope>
    <source>
        <strain evidence="2 3">OD-Hann</strain>
    </source>
</reference>
<name>A0A0B1T1C2_OESDE</name>
<dbReference type="Proteomes" id="UP000053660">
    <property type="component" value="Unassembled WGS sequence"/>
</dbReference>
<keyword evidence="3" id="KW-1185">Reference proteome</keyword>
<dbReference type="Pfam" id="PF00089">
    <property type="entry name" value="Trypsin"/>
    <property type="match status" value="1"/>
</dbReference>
<evidence type="ECO:0000313" key="3">
    <source>
        <dbReference type="Proteomes" id="UP000053660"/>
    </source>
</evidence>
<dbReference type="InterPro" id="IPR009003">
    <property type="entry name" value="Peptidase_S1_PA"/>
</dbReference>
<gene>
    <name evidence="2" type="ORF">OESDEN_10605</name>
</gene>
<proteinExistence type="predicted"/>
<dbReference type="InterPro" id="IPR001254">
    <property type="entry name" value="Trypsin_dom"/>
</dbReference>
<dbReference type="OrthoDB" id="60866at2759"/>